<feature type="non-terminal residue" evidence="1">
    <location>
        <position position="1"/>
    </location>
</feature>
<evidence type="ECO:0000313" key="2">
    <source>
        <dbReference type="Proteomes" id="UP000593574"/>
    </source>
</evidence>
<name>A0A7J9AQC6_9ROSI</name>
<feature type="non-terminal residue" evidence="1">
    <location>
        <position position="74"/>
    </location>
</feature>
<gene>
    <name evidence="1" type="ORF">Golax_002107</name>
</gene>
<sequence>ADSSSQSGLNRILIYTDSLEAVHALQKRSFTTISSSASITKMVFAKMEGVNVLASIPTDLLDVLESDKASLLLI</sequence>
<protein>
    <submittedName>
        <fullName evidence="1">Uncharacterized protein</fullName>
    </submittedName>
</protein>
<dbReference type="AlphaFoldDB" id="A0A7J9AQC6"/>
<reference evidence="1 2" key="1">
    <citation type="journal article" date="2019" name="Genome Biol. Evol.">
        <title>Insights into the evolution of the New World diploid cottons (Gossypium, subgenus Houzingenia) based on genome sequencing.</title>
        <authorList>
            <person name="Grover C.E."/>
            <person name="Arick M.A. 2nd"/>
            <person name="Thrash A."/>
            <person name="Conover J.L."/>
            <person name="Sanders W.S."/>
            <person name="Peterson D.G."/>
            <person name="Frelichowski J.E."/>
            <person name="Scheffler J.A."/>
            <person name="Scheffler B.E."/>
            <person name="Wendel J.F."/>
        </authorList>
    </citation>
    <scope>NUCLEOTIDE SEQUENCE [LARGE SCALE GENOMIC DNA]</scope>
    <source>
        <strain evidence="1">4</strain>
        <tissue evidence="1">Leaf</tissue>
    </source>
</reference>
<accession>A0A7J9AQC6</accession>
<dbReference type="Proteomes" id="UP000593574">
    <property type="component" value="Unassembled WGS sequence"/>
</dbReference>
<organism evidence="1 2">
    <name type="scientific">Gossypium laxum</name>
    <dbReference type="NCBI Taxonomy" id="34288"/>
    <lineage>
        <taxon>Eukaryota</taxon>
        <taxon>Viridiplantae</taxon>
        <taxon>Streptophyta</taxon>
        <taxon>Embryophyta</taxon>
        <taxon>Tracheophyta</taxon>
        <taxon>Spermatophyta</taxon>
        <taxon>Magnoliopsida</taxon>
        <taxon>eudicotyledons</taxon>
        <taxon>Gunneridae</taxon>
        <taxon>Pentapetalae</taxon>
        <taxon>rosids</taxon>
        <taxon>malvids</taxon>
        <taxon>Malvales</taxon>
        <taxon>Malvaceae</taxon>
        <taxon>Malvoideae</taxon>
        <taxon>Gossypium</taxon>
    </lineage>
</organism>
<evidence type="ECO:0000313" key="1">
    <source>
        <dbReference type="EMBL" id="MBA0726265.1"/>
    </source>
</evidence>
<comment type="caution">
    <text evidence="1">The sequence shown here is derived from an EMBL/GenBank/DDBJ whole genome shotgun (WGS) entry which is preliminary data.</text>
</comment>
<dbReference type="EMBL" id="JABEZV010000012">
    <property type="protein sequence ID" value="MBA0726265.1"/>
    <property type="molecule type" value="Genomic_DNA"/>
</dbReference>
<keyword evidence="2" id="KW-1185">Reference proteome</keyword>
<proteinExistence type="predicted"/>